<comment type="caution">
    <text evidence="1">The sequence shown here is derived from an EMBL/GenBank/DDBJ whole genome shotgun (WGS) entry which is preliminary data.</text>
</comment>
<proteinExistence type="predicted"/>
<sequence length="150" mass="16517">MIEAPNHGASRRQTLAGKSGIKLSMAIFFAIVRNVSVDHVALKTHQTLSDLVRCSHLASHLQVAKAFPTAGDESTISNRKATARLAHAPRAVDRTYCLESQKCPRFHVSKAVFSVVCLRLRCVLIKSGEEVSGLLRFHWSISTYSTYIAP</sequence>
<dbReference type="AlphaFoldDB" id="A0A135TTX3"/>
<protein>
    <submittedName>
        <fullName evidence="1">Uncharacterized protein</fullName>
    </submittedName>
</protein>
<organism evidence="1 2">
    <name type="scientific">Colletotrichum simmondsii</name>
    <dbReference type="NCBI Taxonomy" id="703756"/>
    <lineage>
        <taxon>Eukaryota</taxon>
        <taxon>Fungi</taxon>
        <taxon>Dikarya</taxon>
        <taxon>Ascomycota</taxon>
        <taxon>Pezizomycotina</taxon>
        <taxon>Sordariomycetes</taxon>
        <taxon>Hypocreomycetidae</taxon>
        <taxon>Glomerellales</taxon>
        <taxon>Glomerellaceae</taxon>
        <taxon>Colletotrichum</taxon>
        <taxon>Colletotrichum acutatum species complex</taxon>
    </lineage>
</organism>
<keyword evidence="2" id="KW-1185">Reference proteome</keyword>
<reference evidence="1 2" key="1">
    <citation type="submission" date="2014-02" db="EMBL/GenBank/DDBJ databases">
        <title>The genome sequence of Colletotrichum simmondsii CBS122122.</title>
        <authorList>
            <person name="Baroncelli R."/>
            <person name="Thon M.R."/>
        </authorList>
    </citation>
    <scope>NUCLEOTIDE SEQUENCE [LARGE SCALE GENOMIC DNA]</scope>
    <source>
        <strain evidence="1 2">CBS122122</strain>
    </source>
</reference>
<accession>A0A135TTX3</accession>
<dbReference type="Proteomes" id="UP000070328">
    <property type="component" value="Unassembled WGS sequence"/>
</dbReference>
<gene>
    <name evidence="1" type="ORF">CSIM01_13742</name>
</gene>
<evidence type="ECO:0000313" key="1">
    <source>
        <dbReference type="EMBL" id="KXH51634.1"/>
    </source>
</evidence>
<evidence type="ECO:0000313" key="2">
    <source>
        <dbReference type="Proteomes" id="UP000070328"/>
    </source>
</evidence>
<name>A0A135TTX3_9PEZI</name>
<dbReference type="EMBL" id="JFBX01000060">
    <property type="protein sequence ID" value="KXH51634.1"/>
    <property type="molecule type" value="Genomic_DNA"/>
</dbReference>